<dbReference type="PANTHER" id="PTHR23155">
    <property type="entry name" value="DISEASE RESISTANCE PROTEIN RP"/>
    <property type="match status" value="1"/>
</dbReference>
<feature type="chain" id="PRO_5042229938" description="Disease resistance protein RPM1" evidence="7">
    <location>
        <begin position="19"/>
        <end position="917"/>
    </location>
</feature>
<dbReference type="Pfam" id="PF18052">
    <property type="entry name" value="Rx_N"/>
    <property type="match status" value="1"/>
</dbReference>
<dbReference type="InterPro" id="IPR027417">
    <property type="entry name" value="P-loop_NTPase"/>
</dbReference>
<dbReference type="GO" id="GO:0009626">
    <property type="term" value="P:plant-type hypersensitive response"/>
    <property type="evidence" value="ECO:0007669"/>
    <property type="project" value="UniProtKB-ARBA"/>
</dbReference>
<evidence type="ECO:0000256" key="5">
    <source>
        <dbReference type="ARBA" id="ARBA00022821"/>
    </source>
</evidence>
<dbReference type="InterPro" id="IPR055414">
    <property type="entry name" value="LRR_R13L4/SHOC2-like"/>
</dbReference>
<keyword evidence="5" id="KW-0611">Plant defense</keyword>
<feature type="domain" description="NB-ARC" evidence="8">
    <location>
        <begin position="183"/>
        <end position="354"/>
    </location>
</feature>
<dbReference type="Pfam" id="PF23598">
    <property type="entry name" value="LRR_14"/>
    <property type="match status" value="1"/>
</dbReference>
<feature type="domain" description="Disease resistance protein winged helix" evidence="10">
    <location>
        <begin position="442"/>
        <end position="513"/>
    </location>
</feature>
<dbReference type="InterPro" id="IPR044974">
    <property type="entry name" value="Disease_R_plants"/>
</dbReference>
<dbReference type="FunFam" id="1.10.10.10:FF:000322">
    <property type="entry name" value="Probable disease resistance protein At1g63360"/>
    <property type="match status" value="1"/>
</dbReference>
<evidence type="ECO:0000259" key="8">
    <source>
        <dbReference type="Pfam" id="PF00931"/>
    </source>
</evidence>
<dbReference type="AlphaFoldDB" id="A0AAD8SNJ4"/>
<dbReference type="GO" id="GO:0002758">
    <property type="term" value="P:innate immune response-activating signaling pathway"/>
    <property type="evidence" value="ECO:0007669"/>
    <property type="project" value="UniProtKB-ARBA"/>
</dbReference>
<keyword evidence="7" id="KW-0732">Signal</keyword>
<dbReference type="EMBL" id="JAUUTY010000003">
    <property type="protein sequence ID" value="KAK1661557.1"/>
    <property type="molecule type" value="Genomic_DNA"/>
</dbReference>
<organism evidence="12 13">
    <name type="scientific">Lolium multiflorum</name>
    <name type="common">Italian ryegrass</name>
    <name type="synonym">Lolium perenne subsp. multiflorum</name>
    <dbReference type="NCBI Taxonomy" id="4521"/>
    <lineage>
        <taxon>Eukaryota</taxon>
        <taxon>Viridiplantae</taxon>
        <taxon>Streptophyta</taxon>
        <taxon>Embryophyta</taxon>
        <taxon>Tracheophyta</taxon>
        <taxon>Spermatophyta</taxon>
        <taxon>Magnoliopsida</taxon>
        <taxon>Liliopsida</taxon>
        <taxon>Poales</taxon>
        <taxon>Poaceae</taxon>
        <taxon>BOP clade</taxon>
        <taxon>Pooideae</taxon>
        <taxon>Poodae</taxon>
        <taxon>Poeae</taxon>
        <taxon>Poeae Chloroplast Group 2 (Poeae type)</taxon>
        <taxon>Loliodinae</taxon>
        <taxon>Loliinae</taxon>
        <taxon>Lolium</taxon>
    </lineage>
</organism>
<evidence type="ECO:0000259" key="11">
    <source>
        <dbReference type="Pfam" id="PF23598"/>
    </source>
</evidence>
<dbReference type="InterPro" id="IPR042197">
    <property type="entry name" value="Apaf_helical"/>
</dbReference>
<dbReference type="FunFam" id="3.40.50.300:FF:001091">
    <property type="entry name" value="Probable disease resistance protein At1g61300"/>
    <property type="match status" value="1"/>
</dbReference>
<dbReference type="GO" id="GO:0043531">
    <property type="term" value="F:ADP binding"/>
    <property type="evidence" value="ECO:0007669"/>
    <property type="project" value="InterPro"/>
</dbReference>
<dbReference type="Gene3D" id="1.10.10.10">
    <property type="entry name" value="Winged helix-like DNA-binding domain superfamily/Winged helix DNA-binding domain"/>
    <property type="match status" value="1"/>
</dbReference>
<evidence type="ECO:0000259" key="9">
    <source>
        <dbReference type="Pfam" id="PF18052"/>
    </source>
</evidence>
<evidence type="ECO:0000256" key="6">
    <source>
        <dbReference type="ARBA" id="ARBA00023054"/>
    </source>
</evidence>
<dbReference type="Proteomes" id="UP001231189">
    <property type="component" value="Unassembled WGS sequence"/>
</dbReference>
<dbReference type="Gene3D" id="1.20.5.4130">
    <property type="match status" value="1"/>
</dbReference>
<feature type="signal peptide" evidence="7">
    <location>
        <begin position="1"/>
        <end position="18"/>
    </location>
</feature>
<dbReference type="PRINTS" id="PR00364">
    <property type="entry name" value="DISEASERSIST"/>
</dbReference>
<dbReference type="Gene3D" id="3.40.50.300">
    <property type="entry name" value="P-loop containing nucleotide triphosphate hydrolases"/>
    <property type="match status" value="1"/>
</dbReference>
<keyword evidence="4" id="KW-0547">Nucleotide-binding</keyword>
<dbReference type="SUPFAM" id="SSF52058">
    <property type="entry name" value="L domain-like"/>
    <property type="match status" value="1"/>
</dbReference>
<dbReference type="Gene3D" id="3.80.10.10">
    <property type="entry name" value="Ribonuclease Inhibitor"/>
    <property type="match status" value="1"/>
</dbReference>
<dbReference type="InterPro" id="IPR041118">
    <property type="entry name" value="Rx_N"/>
</dbReference>
<dbReference type="InterPro" id="IPR032675">
    <property type="entry name" value="LRR_dom_sf"/>
</dbReference>
<comment type="caution">
    <text evidence="12">The sequence shown here is derived from an EMBL/GenBank/DDBJ whole genome shotgun (WGS) entry which is preliminary data.</text>
</comment>
<protein>
    <recommendedName>
        <fullName evidence="14">Disease resistance protein RPM1</fullName>
    </recommendedName>
</protein>
<keyword evidence="6" id="KW-0175">Coiled coil</keyword>
<evidence type="ECO:0000256" key="3">
    <source>
        <dbReference type="ARBA" id="ARBA00022737"/>
    </source>
</evidence>
<dbReference type="PANTHER" id="PTHR23155:SF1098">
    <property type="entry name" value="OS11G0678400 PROTEIN"/>
    <property type="match status" value="1"/>
</dbReference>
<evidence type="ECO:0000256" key="4">
    <source>
        <dbReference type="ARBA" id="ARBA00022741"/>
    </source>
</evidence>
<evidence type="ECO:0000256" key="2">
    <source>
        <dbReference type="ARBA" id="ARBA00022614"/>
    </source>
</evidence>
<proteinExistence type="inferred from homology"/>
<gene>
    <name evidence="12" type="ORF">QYE76_049716</name>
</gene>
<evidence type="ECO:0000256" key="1">
    <source>
        <dbReference type="ARBA" id="ARBA00008894"/>
    </source>
</evidence>
<keyword evidence="3" id="KW-0677">Repeat</keyword>
<keyword evidence="2" id="KW-0433">Leucine-rich repeat</keyword>
<evidence type="ECO:0000259" key="10">
    <source>
        <dbReference type="Pfam" id="PF23559"/>
    </source>
</evidence>
<evidence type="ECO:0000256" key="7">
    <source>
        <dbReference type="SAM" id="SignalP"/>
    </source>
</evidence>
<evidence type="ECO:0000313" key="12">
    <source>
        <dbReference type="EMBL" id="KAK1661557.1"/>
    </source>
</evidence>
<feature type="domain" description="Disease resistance R13L4/SHOC-2-like LRR" evidence="11">
    <location>
        <begin position="581"/>
        <end position="871"/>
    </location>
</feature>
<dbReference type="GO" id="GO:0042742">
    <property type="term" value="P:defense response to bacterium"/>
    <property type="evidence" value="ECO:0007669"/>
    <property type="project" value="UniProtKB-ARBA"/>
</dbReference>
<name>A0AAD8SNJ4_LOLMU</name>
<reference evidence="12" key="1">
    <citation type="submission" date="2023-07" db="EMBL/GenBank/DDBJ databases">
        <title>A chromosome-level genome assembly of Lolium multiflorum.</title>
        <authorList>
            <person name="Chen Y."/>
            <person name="Copetti D."/>
            <person name="Kolliker R."/>
            <person name="Studer B."/>
        </authorList>
    </citation>
    <scope>NUCLEOTIDE SEQUENCE</scope>
    <source>
        <strain evidence="12">02402/16</strain>
        <tissue evidence="12">Leaf</tissue>
    </source>
</reference>
<dbReference type="Pfam" id="PF23559">
    <property type="entry name" value="WHD_DRP"/>
    <property type="match status" value="1"/>
</dbReference>
<dbReference type="InterPro" id="IPR002182">
    <property type="entry name" value="NB-ARC"/>
</dbReference>
<evidence type="ECO:0008006" key="14">
    <source>
        <dbReference type="Google" id="ProtNLM"/>
    </source>
</evidence>
<dbReference type="SUPFAM" id="SSF52540">
    <property type="entry name" value="P-loop containing nucleoside triphosphate hydrolases"/>
    <property type="match status" value="1"/>
</dbReference>
<keyword evidence="13" id="KW-1185">Reference proteome</keyword>
<dbReference type="Gene3D" id="1.10.8.430">
    <property type="entry name" value="Helical domain of apoptotic protease-activating factors"/>
    <property type="match status" value="1"/>
</dbReference>
<sequence length="917" mass="105520">MAEIVILLAIKKIGIALANGAADQASAQFAKYGTQLLELQGSTRRVARELRVMHDVLCQMDIRNRNNQVYEGWLQEVQKVAHVVEDMVDEYMYLVGWEHNTGLIFYLEKWFRKPRSLLSLKRIAFKVKEIEKDLLHLSETKNRWVPMINIGDTGSSNYIVKMSQDLANISRSLDEEDLVGVDKNREKLEQWLSGDDLEWSVIALLGMGGLGKTVLAANVYKKERDKFQCHAWVSISQTYSREDVLRDIVKELFKDKVSDLSNTVAMDITCLEETLKKYLEKQKYLVILDDVWTPEAFDDLSRALIHNDKGSRLIITTKEGSVATLASQGHILTLEALPEDKAWDLFCIKAFPKDTNHQCPTELKPLSEKIVSKCKGLPLVIVLVGSLLRAREKSVEEWRRIKDQLSWELKNNSRLDHLRNVLHLSFIYLPTHLKSCFLYCSLFSEDYLFRRKQLVRLWIAEGFIEERGESTLEEVAEGYLKELIDRNMLQLVERNSFGRMKKFRMHDILRELALGLCHKNCFGATHEAKCRGLIETDCRRLVLHKLEKDIQQSFSSIHRLRTIITLDNDMSSFTVLPLLCKKSRYMTVLELSGLLTEKIPDAIGDLFNLRHLGLRNSKVKMLPTSVDKLSNLLTLDLYRSEINELPSGIGNLKKLRHLFAEKVIDPDWREIQCSGGMRIPNGLGNLINLQTLHALEADDESVRHLGELRQLKSLSLRNVKGIYCRRISEYLLQMRYLSKLDVNASDENEVLLLSVVLPNLRKLRLRGRLAEGALDVSPLFQAVAGQNLYSLALFWSQLREDPLPSLSRLSNLTRLHFSRAYNGQQLAFLTGWFPKLKILYLRDLPNLIRLEVQQGAMASLETFYLVNLNSMTEVPHGIEFLMPLEYLGFHEITSYFLTLLRQCSALRGTQLRYTLRD</sequence>
<dbReference type="InterPro" id="IPR036388">
    <property type="entry name" value="WH-like_DNA-bd_sf"/>
</dbReference>
<comment type="similarity">
    <text evidence="1">Belongs to the disease resistance NB-LRR family.</text>
</comment>
<feature type="domain" description="Disease resistance N-terminal" evidence="9">
    <location>
        <begin position="29"/>
        <end position="99"/>
    </location>
</feature>
<dbReference type="InterPro" id="IPR058922">
    <property type="entry name" value="WHD_DRP"/>
</dbReference>
<evidence type="ECO:0000313" key="13">
    <source>
        <dbReference type="Proteomes" id="UP001231189"/>
    </source>
</evidence>
<dbReference type="Pfam" id="PF00931">
    <property type="entry name" value="NB-ARC"/>
    <property type="match status" value="1"/>
</dbReference>
<accession>A0AAD8SNJ4</accession>